<organism evidence="2 3">
    <name type="scientific">Discina gigas</name>
    <dbReference type="NCBI Taxonomy" id="1032678"/>
    <lineage>
        <taxon>Eukaryota</taxon>
        <taxon>Fungi</taxon>
        <taxon>Dikarya</taxon>
        <taxon>Ascomycota</taxon>
        <taxon>Pezizomycotina</taxon>
        <taxon>Pezizomycetes</taxon>
        <taxon>Pezizales</taxon>
        <taxon>Discinaceae</taxon>
        <taxon>Discina</taxon>
    </lineage>
</organism>
<accession>A0ABR3GSA0</accession>
<comment type="caution">
    <text evidence="2">The sequence shown here is derived from an EMBL/GenBank/DDBJ whole genome shotgun (WGS) entry which is preliminary data.</text>
</comment>
<dbReference type="Gene3D" id="3.30.1370.50">
    <property type="entry name" value="R3H-like domain"/>
    <property type="match status" value="1"/>
</dbReference>
<evidence type="ECO:0000313" key="3">
    <source>
        <dbReference type="Proteomes" id="UP001447188"/>
    </source>
</evidence>
<sequence>MLSYPQLMDAKGSRVDSSIPANASADTSLDINSNILSASTFSHNVYPISTPLEHGAQQPRSSPEDMSVIQESLDNLKLANDRITLNGEVFPQNGALNPYASSGETSMNVLENTSELEASTTSSQQEGSAPIRLMSRSSDTGSYDKSSAVSDGVDSSPVIVVSSQSQSPEPFAEQLKPGLPILIDEPDERLLNALETPRDRLFVIKLEKDVINFIQENT</sequence>
<dbReference type="EMBL" id="JBBBZM010000021">
    <property type="protein sequence ID" value="KAL0638486.1"/>
    <property type="molecule type" value="Genomic_DNA"/>
</dbReference>
<feature type="compositionally biased region" description="Polar residues" evidence="1">
    <location>
        <begin position="135"/>
        <end position="148"/>
    </location>
</feature>
<reference evidence="2 3" key="1">
    <citation type="submission" date="2024-02" db="EMBL/GenBank/DDBJ databases">
        <title>Discinaceae phylogenomics.</title>
        <authorList>
            <person name="Dirks A.C."/>
            <person name="James T.Y."/>
        </authorList>
    </citation>
    <scope>NUCLEOTIDE SEQUENCE [LARGE SCALE GENOMIC DNA]</scope>
    <source>
        <strain evidence="2 3">ACD0624</strain>
    </source>
</reference>
<gene>
    <name evidence="2" type="ORF">Q9L58_002422</name>
</gene>
<feature type="compositionally biased region" description="Polar residues" evidence="1">
    <location>
        <begin position="115"/>
        <end position="127"/>
    </location>
</feature>
<evidence type="ECO:0000256" key="1">
    <source>
        <dbReference type="SAM" id="MobiDB-lite"/>
    </source>
</evidence>
<feature type="region of interest" description="Disordered" evidence="1">
    <location>
        <begin position="115"/>
        <end position="150"/>
    </location>
</feature>
<proteinExistence type="predicted"/>
<keyword evidence="3" id="KW-1185">Reference proteome</keyword>
<name>A0ABR3GSA0_9PEZI</name>
<protein>
    <submittedName>
        <fullName evidence="2">Uncharacterized protein</fullName>
    </submittedName>
</protein>
<dbReference type="Proteomes" id="UP001447188">
    <property type="component" value="Unassembled WGS sequence"/>
</dbReference>
<dbReference type="InterPro" id="IPR036867">
    <property type="entry name" value="R3H_dom_sf"/>
</dbReference>
<evidence type="ECO:0000313" key="2">
    <source>
        <dbReference type="EMBL" id="KAL0638486.1"/>
    </source>
</evidence>